<sequence>MGGAYMAVGQTQSVLRAGDWYKIAIMQDGAYRIDANVLKKLGIDRSSINPANLTVYGNAVNGILPQANSADRPVDLIENATMAVGLEDGSFDKDDYLLFYGKSPHRVDFDPVTRDFLFEKNIYSDSSFYFVTEKKQAAKRMATRPVGTTTGTVTTDYWRTSIFEEDLVNILSSGREWFGERLSNGVPQTTIKHDPTGYVTGSPLTVYVGVVSEAVVPSAFHCALGGETLGTINMTPMSGDQYETQADIRYERYEIASHVEDKLDLTIGFEISSGNAKGYIDYGHLVSRHVLNLDHGVMSIYPENEVLAISGGETNRYVWDITDPTAVQVQQALIENESLRFEAVAGVQYWAFDESHIEKPIVVGEVANQNLHGLASAEVLYITNSSFEKQAQRLADFRATHDGLATQVVTVGDIYNEFSSGRQDLTALRDFIKHQYDSYGTLKYVTLLGDCSYDYKDRISDKTNWVPVYEARNSVHPLYSYSSDDFLGFMEDDEGEWIETSAGDHTLELGIGRVPVRTPTELAQYVDKVIRYETSRFMYGNWKNKVVFFADDEDGKRHQRDADRLATLVDTSRREFNIRRIFLDSYEQVGAMGELDQRSPRASDAFLEALTKGSLILNYVGHGNERVLATEQVFTVDMVEKLNNRHLLPFVVTATCAFGNYDNPEVVSGGEQILLAPEGGAIAMLTSTRDVYADTNYEINKAFYEALSQKDGQYFKRLGDLMKETKNNSLVGFGNRNYGLLGDASMRLAFPESAVELTHINGQALDDLDSLKALGNYTLSGQIMTATGDRDEFFEGKVTVTLFDKPAPFTTLGDEGDPATYQDRDVILFQGDATVTNGTFTIETIVSKNIDYDFGEGKVSFYAQDSLRATDAHGYYSEVIVGGIATDPIVDQGAPVMHLYMGDTGFKTGDQVGENTILLARLQDISGINTSRLGADANIMMYLDDEEGVNLNAYYTSSLDTYQEGWVLYPMNNLSDGKHSLRLVAYDNQNNKSESTVTFQVSDELKILLSEVKNFPNPMQDQTTFSFLHDRLGEDLDISLSITNLQGQQVLRIDYEVREAPTLVEDIEWDGSDANGNKVKKGIYIYKLVVQSNVDGAKSQVYNKIIVL</sequence>
<name>A0A1M6TRA2_REIAG</name>
<evidence type="ECO:0000313" key="3">
    <source>
        <dbReference type="EMBL" id="SHK59467.1"/>
    </source>
</evidence>
<keyword evidence="1" id="KW-0732">Signal</keyword>
<reference evidence="4" key="1">
    <citation type="submission" date="2016-11" db="EMBL/GenBank/DDBJ databases">
        <authorList>
            <person name="Varghese N."/>
            <person name="Submissions S."/>
        </authorList>
    </citation>
    <scope>NUCLEOTIDE SEQUENCE [LARGE SCALE GENOMIC DNA]</scope>
    <source>
        <strain evidence="4">DSM 26134</strain>
    </source>
</reference>
<dbReference type="AlphaFoldDB" id="A0A1M6TRA2"/>
<dbReference type="Gene3D" id="3.40.50.1460">
    <property type="match status" value="1"/>
</dbReference>
<dbReference type="Proteomes" id="UP000184474">
    <property type="component" value="Unassembled WGS sequence"/>
</dbReference>
<accession>A0A1M6TRA2</accession>
<dbReference type="CDD" id="cd02258">
    <property type="entry name" value="Peptidase_C25_N"/>
    <property type="match status" value="1"/>
</dbReference>
<proteinExistence type="predicted"/>
<dbReference type="Gene3D" id="2.60.40.4070">
    <property type="match status" value="1"/>
</dbReference>
<dbReference type="SUPFAM" id="SSF52129">
    <property type="entry name" value="Caspase-like"/>
    <property type="match status" value="1"/>
</dbReference>
<dbReference type="InterPro" id="IPR029031">
    <property type="entry name" value="Gingipain_N_sf"/>
</dbReference>
<dbReference type="Gene3D" id="3.40.50.10390">
    <property type="entry name" value="Gingipain r, domain 1"/>
    <property type="match status" value="1"/>
</dbReference>
<evidence type="ECO:0000256" key="1">
    <source>
        <dbReference type="ARBA" id="ARBA00022729"/>
    </source>
</evidence>
<dbReference type="NCBIfam" id="NF033707">
    <property type="entry name" value="T9SS_sortase"/>
    <property type="match status" value="1"/>
</dbReference>
<evidence type="ECO:0000259" key="2">
    <source>
        <dbReference type="Pfam" id="PF01364"/>
    </source>
</evidence>
<keyword evidence="4" id="KW-1185">Reference proteome</keyword>
<protein>
    <submittedName>
        <fullName evidence="3">Peptidase family C25</fullName>
    </submittedName>
</protein>
<dbReference type="Pfam" id="PF01364">
    <property type="entry name" value="Peptidase_C25"/>
    <property type="match status" value="1"/>
</dbReference>
<gene>
    <name evidence="3" type="ORF">SAMN04488028_106148</name>
</gene>
<dbReference type="GO" id="GO:0006508">
    <property type="term" value="P:proteolysis"/>
    <property type="evidence" value="ECO:0007669"/>
    <property type="project" value="InterPro"/>
</dbReference>
<dbReference type="GO" id="GO:0008234">
    <property type="term" value="F:cysteine-type peptidase activity"/>
    <property type="evidence" value="ECO:0007669"/>
    <property type="project" value="InterPro"/>
</dbReference>
<feature type="domain" description="Gingipain" evidence="2">
    <location>
        <begin position="380"/>
        <end position="748"/>
    </location>
</feature>
<evidence type="ECO:0000313" key="4">
    <source>
        <dbReference type="Proteomes" id="UP000184474"/>
    </source>
</evidence>
<dbReference type="STRING" id="156994.SAMN04488028_106148"/>
<organism evidence="3 4">
    <name type="scientific">Reichenbachiella agariperforans</name>
    <dbReference type="NCBI Taxonomy" id="156994"/>
    <lineage>
        <taxon>Bacteria</taxon>
        <taxon>Pseudomonadati</taxon>
        <taxon>Bacteroidota</taxon>
        <taxon>Cytophagia</taxon>
        <taxon>Cytophagales</taxon>
        <taxon>Reichenbachiellaceae</taxon>
        <taxon>Reichenbachiella</taxon>
    </lineage>
</organism>
<dbReference type="InterPro" id="IPR001769">
    <property type="entry name" value="Gingipain"/>
</dbReference>
<dbReference type="InterPro" id="IPR029030">
    <property type="entry name" value="Caspase-like_dom_sf"/>
</dbReference>
<dbReference type="EMBL" id="FRAA01000006">
    <property type="protein sequence ID" value="SHK59467.1"/>
    <property type="molecule type" value="Genomic_DNA"/>
</dbReference>
<dbReference type="RefSeq" id="WP_073123873.1">
    <property type="nucleotide sequence ID" value="NZ_FRAA01000006.1"/>
</dbReference>